<sequence length="312" mass="34878">MAKRVKKGVPEETVDQKLIKIRRQIRRDFRGPLVDIDVPEDGDIQTYSDVVRKRALEVEYKNQTAKPKVTLRENYQTAVKTQDPFWVELAQDLSPFWKDFVLTEGNRIYAHTIKAQIVRLKEDGQLEQDLSRVLACLRHTAKGGQVKVLLIGGKPSRLHNHNGLGFGSSTPTKLHANIVQELTRTLSEEGVRAEGTFDHTMTHWANQNILLIPTHLTSGGDIDHGALWAPFICALVRLCLDVCKVLAVGVIGAPAGKIAQVALNMGTGQLAHNQQLFSAAHPSLADFICSNIFYHINSLLVKNKIKPIEWFM</sequence>
<reference evidence="3" key="3">
    <citation type="journal article" date="2021" name="Microorganisms">
        <title>Genomes of Anguillid Herpesvirus 1 Strains Reveal Evolutionary Disparities and Low Genetic Diversity in the Genus Cyprinivirus.</title>
        <authorList>
            <person name="Donohoe O."/>
            <person name="Zhang H."/>
            <person name="Delrez N."/>
            <person name="Gao Y."/>
            <person name="Suarez N.M."/>
            <person name="Davison A.J."/>
            <person name="Vanderplasschen A."/>
        </authorList>
    </citation>
    <scope>NUCLEOTIDE SEQUENCE</scope>
    <source>
        <strain evidence="2">500138</strain>
        <strain evidence="4">DK-200249</strain>
        <strain evidence="3">DK-2008-50-66-1</strain>
        <strain evidence="5">DK-205223-2</strain>
        <strain evidence="6">DK-206116-1</strain>
        <strain evidence="7">HVA 486123</strain>
        <strain evidence="8">UK N080</strain>
    </source>
</reference>
<evidence type="ECO:0000313" key="4">
    <source>
        <dbReference type="EMBL" id="QRM16582.1"/>
    </source>
</evidence>
<dbReference type="CDD" id="cd19371">
    <property type="entry name" value="UDG-F1-like"/>
    <property type="match status" value="1"/>
</dbReference>
<protein>
    <submittedName>
        <fullName evidence="3">Uracil-DNA glycosylase</fullName>
        <ecNumber evidence="3">3.2.2.27</ecNumber>
    </submittedName>
</protein>
<dbReference type="GO" id="GO:0004844">
    <property type="term" value="F:uracil DNA N-glycosylase activity"/>
    <property type="evidence" value="ECO:0007669"/>
    <property type="project" value="UniProtKB-EC"/>
</dbReference>
<accession>D2E880</accession>
<evidence type="ECO:0000313" key="3">
    <source>
        <dbReference type="EMBL" id="QRM16453.1"/>
    </source>
</evidence>
<name>A0A1J0REI4_9VIRU</name>
<dbReference type="EMBL" id="MW580853">
    <property type="protein sequence ID" value="QRM16846.1"/>
    <property type="molecule type" value="Genomic_DNA"/>
</dbReference>
<evidence type="ECO:0000313" key="6">
    <source>
        <dbReference type="EMBL" id="QRM16846.1"/>
    </source>
</evidence>
<reference evidence="3" key="4">
    <citation type="submission" date="2021-02" db="EMBL/GenBank/DDBJ databases">
        <authorList>
            <person name="Vanderplasschen A.F.C."/>
            <person name="Davison A.J."/>
        </authorList>
    </citation>
    <scope>NUCLEOTIDE SEQUENCE</scope>
    <source>
        <strain evidence="2">500138</strain>
        <strain evidence="4">DK-200249</strain>
        <strain evidence="3">DK-2008-50-66-1</strain>
        <strain evidence="5">DK-205223-2</strain>
        <strain evidence="6">DK-206116-1</strain>
        <strain evidence="7">HVA 486123</strain>
        <strain evidence="8">UK N080</strain>
    </source>
</reference>
<dbReference type="Gene3D" id="3.40.470.10">
    <property type="entry name" value="Uracil-DNA glycosylase-like domain"/>
    <property type="match status" value="1"/>
</dbReference>
<evidence type="ECO:0000313" key="2">
    <source>
        <dbReference type="EMBL" id="QRM16323.1"/>
    </source>
</evidence>
<accession>A0A1J0REI4</accession>
<dbReference type="EMBL" id="MW580849">
    <property type="protein sequence ID" value="QRM16323.1"/>
    <property type="molecule type" value="Genomic_DNA"/>
</dbReference>
<evidence type="ECO:0000313" key="7">
    <source>
        <dbReference type="EMBL" id="QRM16976.1"/>
    </source>
</evidence>
<organism evidence="3">
    <name type="scientific">Anguillid herpesvirus 1</name>
    <dbReference type="NCBI Taxonomy" id="150286"/>
    <lineage>
        <taxon>Viruses</taxon>
        <taxon>Duplodnaviria</taxon>
        <taxon>Heunggongvirae</taxon>
        <taxon>Peploviricota</taxon>
        <taxon>Herviviricetes</taxon>
        <taxon>Herpesvirales</taxon>
        <taxon>Alloherpesviridae</taxon>
        <taxon>Cyvirus</taxon>
        <taxon>Cyvirus anguillidallo1</taxon>
    </lineage>
</organism>
<evidence type="ECO:0000313" key="1">
    <source>
        <dbReference type="EMBL" id="ADA57792.1"/>
    </source>
</evidence>
<dbReference type="EC" id="3.2.2.27" evidence="3"/>
<dbReference type="EMBL" id="MW580851">
    <property type="protein sequence ID" value="QRM16582.1"/>
    <property type="molecule type" value="Genomic_DNA"/>
</dbReference>
<keyword evidence="9" id="KW-1185">Reference proteome</keyword>
<dbReference type="RefSeq" id="YP_003358168.1">
    <property type="nucleotide sequence ID" value="NC_013668.3"/>
</dbReference>
<reference evidence="1" key="2">
    <citation type="submission" date="2012-05" db="EMBL/GenBank/DDBJ databases">
        <authorList>
            <person name="van Beurden S.J."/>
            <person name="Gatherer D."/>
            <person name="Tuzi K."/>
            <person name="Herzyk P."/>
            <person name="Galbraith J."/>
            <person name="Peeters B.P.H."/>
            <person name="Rottier P.J.M."/>
            <person name="Engelsma M.Y."/>
            <person name="Davison A.J."/>
        </authorList>
    </citation>
    <scope>NUCLEOTIDE SEQUENCE</scope>
    <source>
        <strain evidence="1">500138</strain>
    </source>
</reference>
<dbReference type="EMBL" id="MW580852">
    <property type="protein sequence ID" value="QRM16715.1"/>
    <property type="molecule type" value="Genomic_DNA"/>
</dbReference>
<dbReference type="OrthoDB" id="10543at10239"/>
<reference evidence="1 9" key="1">
    <citation type="journal article" date="2010" name="J. Gen. Virol.">
        <title>Complete genome sequence and taxonomic position of anguillid herpesvirus 1.</title>
        <authorList>
            <person name="van Beurden S.J."/>
            <person name="Bossers A."/>
            <person name="Voorbergen-Laarman M.H."/>
            <person name="Haenen O.L."/>
            <person name="Peters S."/>
            <person name="Abma-Henkens M.H."/>
            <person name="Peeters B.P."/>
            <person name="Rottier P.J."/>
            <person name="Engelsma M.Y."/>
        </authorList>
    </citation>
    <scope>NUCLEOTIDE SEQUENCE [LARGE SCALE GENOMIC DNA]</scope>
    <source>
        <strain evidence="1">500138</strain>
        <strain evidence="9">Isolate Anguilla anguilla/Netherlands/500138/1998</strain>
    </source>
</reference>
<proteinExistence type="predicted"/>
<dbReference type="EMBL" id="FJ940765">
    <property type="protein sequence ID" value="ADA57792.1"/>
    <property type="molecule type" value="Genomic_DNA"/>
</dbReference>
<keyword evidence="3" id="KW-0326">Glycosidase</keyword>
<gene>
    <name evidence="3" type="primary">ORF29</name>
    <name evidence="1" type="ORF">AngHV1_ORF29</name>
</gene>
<dbReference type="SUPFAM" id="SSF52141">
    <property type="entry name" value="Uracil-DNA glycosylase-like"/>
    <property type="match status" value="1"/>
</dbReference>
<dbReference type="PANTHER" id="PTHR11264:SF0">
    <property type="entry name" value="URACIL-DNA GLYCOSYLASE"/>
    <property type="match status" value="1"/>
</dbReference>
<dbReference type="Proteomes" id="UP000011239">
    <property type="component" value="Segment"/>
</dbReference>
<evidence type="ECO:0000313" key="9">
    <source>
        <dbReference type="Proteomes" id="UP000011239"/>
    </source>
</evidence>
<evidence type="ECO:0000313" key="5">
    <source>
        <dbReference type="EMBL" id="QRM16715.1"/>
    </source>
</evidence>
<dbReference type="GeneID" id="8683461"/>
<dbReference type="EMBL" id="MW580855">
    <property type="protein sequence ID" value="QRM17107.1"/>
    <property type="molecule type" value="Genomic_DNA"/>
</dbReference>
<keyword evidence="3" id="KW-0378">Hydrolase</keyword>
<evidence type="ECO:0000313" key="8">
    <source>
        <dbReference type="EMBL" id="QRM17107.1"/>
    </source>
</evidence>
<dbReference type="PANTHER" id="PTHR11264">
    <property type="entry name" value="URACIL-DNA GLYCOSYLASE"/>
    <property type="match status" value="1"/>
</dbReference>
<dbReference type="EMBL" id="MW580850">
    <property type="protein sequence ID" value="QRM16453.1"/>
    <property type="molecule type" value="Genomic_DNA"/>
</dbReference>
<dbReference type="EMBL" id="MW580854">
    <property type="protein sequence ID" value="QRM16976.1"/>
    <property type="molecule type" value="Genomic_DNA"/>
</dbReference>
<dbReference type="InterPro" id="IPR036895">
    <property type="entry name" value="Uracil-DNA_glycosylase-like_sf"/>
</dbReference>
<dbReference type="InterPro" id="IPR002043">
    <property type="entry name" value="UDG_fam1"/>
</dbReference>
<dbReference type="GO" id="GO:0097510">
    <property type="term" value="P:base-excision repair, AP site formation via deaminated base removal"/>
    <property type="evidence" value="ECO:0007669"/>
    <property type="project" value="TreeGrafter"/>
</dbReference>
<dbReference type="KEGG" id="vg:8683461"/>